<sequence>TLMCTPTGLYPTKFGCYGGPSVVETVCQAQRYTLLIGSAFSIGLLCLVAVMRQSGGARTADRFAIKDHNVEMGKDSEG</sequence>
<feature type="non-terminal residue" evidence="2">
    <location>
        <position position="78"/>
    </location>
</feature>
<comment type="caution">
    <text evidence="2">The sequence shown here is derived from an EMBL/GenBank/DDBJ whole genome shotgun (WGS) entry which is preliminary data.</text>
</comment>
<protein>
    <submittedName>
        <fullName evidence="2">Uncharacterized protein</fullName>
    </submittedName>
</protein>
<keyword evidence="3" id="KW-1185">Reference proteome</keyword>
<keyword evidence="1" id="KW-0812">Transmembrane</keyword>
<gene>
    <name evidence="2" type="ORF">PCOR1329_LOCUS22609</name>
</gene>
<feature type="transmembrane region" description="Helical" evidence="1">
    <location>
        <begin position="32"/>
        <end position="50"/>
    </location>
</feature>
<accession>A0ABN9RQT2</accession>
<keyword evidence="1" id="KW-1133">Transmembrane helix</keyword>
<name>A0ABN9RQT2_9DINO</name>
<evidence type="ECO:0000313" key="2">
    <source>
        <dbReference type="EMBL" id="CAK0821242.1"/>
    </source>
</evidence>
<reference evidence="2" key="1">
    <citation type="submission" date="2023-10" db="EMBL/GenBank/DDBJ databases">
        <authorList>
            <person name="Chen Y."/>
            <person name="Shah S."/>
            <person name="Dougan E. K."/>
            <person name="Thang M."/>
            <person name="Chan C."/>
        </authorList>
    </citation>
    <scope>NUCLEOTIDE SEQUENCE [LARGE SCALE GENOMIC DNA]</scope>
</reference>
<keyword evidence="1" id="KW-0472">Membrane</keyword>
<evidence type="ECO:0000313" key="3">
    <source>
        <dbReference type="Proteomes" id="UP001189429"/>
    </source>
</evidence>
<feature type="non-terminal residue" evidence="2">
    <location>
        <position position="1"/>
    </location>
</feature>
<proteinExistence type="predicted"/>
<evidence type="ECO:0000256" key="1">
    <source>
        <dbReference type="SAM" id="Phobius"/>
    </source>
</evidence>
<dbReference type="EMBL" id="CAUYUJ010007574">
    <property type="protein sequence ID" value="CAK0821242.1"/>
    <property type="molecule type" value="Genomic_DNA"/>
</dbReference>
<dbReference type="Proteomes" id="UP001189429">
    <property type="component" value="Unassembled WGS sequence"/>
</dbReference>
<organism evidence="2 3">
    <name type="scientific">Prorocentrum cordatum</name>
    <dbReference type="NCBI Taxonomy" id="2364126"/>
    <lineage>
        <taxon>Eukaryota</taxon>
        <taxon>Sar</taxon>
        <taxon>Alveolata</taxon>
        <taxon>Dinophyceae</taxon>
        <taxon>Prorocentrales</taxon>
        <taxon>Prorocentraceae</taxon>
        <taxon>Prorocentrum</taxon>
    </lineage>
</organism>